<dbReference type="EC" id="1.8.1.4" evidence="3 16"/>
<reference evidence="20" key="1">
    <citation type="journal article" date="2019" name="Microbiology">
        <title>Complete Genome Sequence of an Uncultured Bacterium of the Candidate Phylum Bipolaricaulota.</title>
        <authorList>
            <person name="Kadnikov V.V."/>
            <person name="Mardanov A.V."/>
            <person name="Beletsky A.V."/>
            <person name="Frank Y.A."/>
            <person name="Karnachuk O.V."/>
            <person name="Ravin N.V."/>
        </authorList>
    </citation>
    <scope>NUCLEOTIDE SEQUENCE [LARGE SCALE GENOMIC DNA]</scope>
</reference>
<dbReference type="InterPro" id="IPR016156">
    <property type="entry name" value="FAD/NAD-linked_Rdtase_dimer_sf"/>
</dbReference>
<feature type="binding site" evidence="14">
    <location>
        <begin position="308"/>
        <end position="311"/>
    </location>
    <ligand>
        <name>FAD</name>
        <dbReference type="ChEBI" id="CHEBI:57692"/>
    </ligand>
</feature>
<evidence type="ECO:0000256" key="5">
    <source>
        <dbReference type="ARBA" id="ARBA00022490"/>
    </source>
</evidence>
<accession>A0A6I6DBQ1</accession>
<dbReference type="NCBIfam" id="TIGR01350">
    <property type="entry name" value="lipoamide_DH"/>
    <property type="match status" value="1"/>
</dbReference>
<feature type="binding site" evidence="14">
    <location>
        <position position="302"/>
    </location>
    <ligand>
        <name>FAD</name>
        <dbReference type="ChEBI" id="CHEBI:57692"/>
    </ligand>
</feature>
<keyword evidence="14" id="KW-0547">Nucleotide-binding</keyword>
<evidence type="ECO:0000256" key="4">
    <source>
        <dbReference type="ARBA" id="ARBA00016961"/>
    </source>
</evidence>
<comment type="subcellular location">
    <subcellularLocation>
        <location evidence="1">Cytoplasm</location>
    </subcellularLocation>
</comment>
<dbReference type="InterPro" id="IPR036188">
    <property type="entry name" value="FAD/NAD-bd_sf"/>
</dbReference>
<evidence type="ECO:0000256" key="8">
    <source>
        <dbReference type="ARBA" id="ARBA00023002"/>
    </source>
</evidence>
<dbReference type="Gene3D" id="3.50.50.60">
    <property type="entry name" value="FAD/NAD(P)-binding domain"/>
    <property type="match status" value="2"/>
</dbReference>
<protein>
    <recommendedName>
        <fullName evidence="4 16">Dihydrolipoyl dehydrogenase</fullName>
        <ecNumber evidence="3 16">1.8.1.4</ecNumber>
    </recommendedName>
</protein>
<dbReference type="InterPro" id="IPR004099">
    <property type="entry name" value="Pyr_nucl-diS_OxRdtase_dimer"/>
</dbReference>
<dbReference type="PRINTS" id="PR00368">
    <property type="entry name" value="FADPNR"/>
</dbReference>
<evidence type="ECO:0000256" key="13">
    <source>
        <dbReference type="PIRSR" id="PIRSR000350-2"/>
    </source>
</evidence>
<dbReference type="SUPFAM" id="SSF55424">
    <property type="entry name" value="FAD/NAD-linked reductases, dimerisation (C-terminal) domain"/>
    <property type="match status" value="1"/>
</dbReference>
<dbReference type="Gene3D" id="3.30.390.30">
    <property type="match status" value="1"/>
</dbReference>
<dbReference type="PANTHER" id="PTHR22912">
    <property type="entry name" value="DISULFIDE OXIDOREDUCTASE"/>
    <property type="match status" value="1"/>
</dbReference>
<feature type="domain" description="Pyridine nucleotide-disulphide oxidoreductase dimerisation" evidence="17">
    <location>
        <begin position="336"/>
        <end position="443"/>
    </location>
</feature>
<dbReference type="GO" id="GO:0050660">
    <property type="term" value="F:flavin adenine dinucleotide binding"/>
    <property type="evidence" value="ECO:0007669"/>
    <property type="project" value="InterPro"/>
</dbReference>
<dbReference type="InterPro" id="IPR023753">
    <property type="entry name" value="FAD/NAD-binding_dom"/>
</dbReference>
<dbReference type="RefSeq" id="WP_156202833.1">
    <property type="nucleotide sequence ID" value="NZ_CP046457.1"/>
</dbReference>
<dbReference type="InterPro" id="IPR012999">
    <property type="entry name" value="Pyr_OxRdtase_I_AS"/>
</dbReference>
<dbReference type="PROSITE" id="PS00076">
    <property type="entry name" value="PYRIDINE_REDOX_1"/>
    <property type="match status" value="1"/>
</dbReference>
<evidence type="ECO:0000256" key="9">
    <source>
        <dbReference type="ARBA" id="ARBA00023027"/>
    </source>
</evidence>
<keyword evidence="5" id="KW-0963">Cytoplasm</keyword>
<feature type="binding site" evidence="14">
    <location>
        <position position="262"/>
    </location>
    <ligand>
        <name>NAD(+)</name>
        <dbReference type="ChEBI" id="CHEBI:57540"/>
    </ligand>
</feature>
<comment type="catalytic activity">
    <reaction evidence="12 16">
        <text>N(6)-[(R)-dihydrolipoyl]-L-lysyl-[protein] + NAD(+) = N(6)-[(R)-lipoyl]-L-lysyl-[protein] + NADH + H(+)</text>
        <dbReference type="Rhea" id="RHEA:15045"/>
        <dbReference type="Rhea" id="RHEA-COMP:10474"/>
        <dbReference type="Rhea" id="RHEA-COMP:10475"/>
        <dbReference type="ChEBI" id="CHEBI:15378"/>
        <dbReference type="ChEBI" id="CHEBI:57540"/>
        <dbReference type="ChEBI" id="CHEBI:57945"/>
        <dbReference type="ChEBI" id="CHEBI:83099"/>
        <dbReference type="ChEBI" id="CHEBI:83100"/>
        <dbReference type="EC" id="1.8.1.4"/>
    </reaction>
</comment>
<keyword evidence="6 16" id="KW-0285">Flavoprotein</keyword>
<evidence type="ECO:0000259" key="18">
    <source>
        <dbReference type="Pfam" id="PF07992"/>
    </source>
</evidence>
<feature type="domain" description="FAD/NAD(P)-binding" evidence="18">
    <location>
        <begin position="2"/>
        <end position="317"/>
    </location>
</feature>
<dbReference type="PRINTS" id="PR00411">
    <property type="entry name" value="PNDRDTASEI"/>
</dbReference>
<dbReference type="EMBL" id="CP046457">
    <property type="protein sequence ID" value="QGT98884.1"/>
    <property type="molecule type" value="Genomic_DNA"/>
</dbReference>
<keyword evidence="10" id="KW-1015">Disulfide bond</keyword>
<keyword evidence="7 14" id="KW-0274">FAD</keyword>
<gene>
    <name evidence="19" type="ORF">SYNTR_0291</name>
</gene>
<dbReference type="InterPro" id="IPR006258">
    <property type="entry name" value="Lipoamide_DH"/>
</dbReference>
<evidence type="ECO:0000256" key="10">
    <source>
        <dbReference type="ARBA" id="ARBA00023157"/>
    </source>
</evidence>
<dbReference type="GO" id="GO:0006103">
    <property type="term" value="P:2-oxoglutarate metabolic process"/>
    <property type="evidence" value="ECO:0007669"/>
    <property type="project" value="TreeGrafter"/>
</dbReference>
<evidence type="ECO:0000256" key="11">
    <source>
        <dbReference type="ARBA" id="ARBA00023284"/>
    </source>
</evidence>
<feature type="binding site" evidence="14">
    <location>
        <begin position="172"/>
        <end position="179"/>
    </location>
    <ligand>
        <name>NAD(+)</name>
        <dbReference type="ChEBI" id="CHEBI:57540"/>
    </ligand>
</feature>
<evidence type="ECO:0000256" key="3">
    <source>
        <dbReference type="ARBA" id="ARBA00012608"/>
    </source>
</evidence>
<dbReference type="PIRSF" id="PIRSF000350">
    <property type="entry name" value="Mercury_reductase_MerA"/>
    <property type="match status" value="1"/>
</dbReference>
<dbReference type="GO" id="GO:0004148">
    <property type="term" value="F:dihydrolipoyl dehydrogenase (NADH) activity"/>
    <property type="evidence" value="ECO:0007669"/>
    <property type="project" value="UniProtKB-EC"/>
</dbReference>
<dbReference type="SUPFAM" id="SSF51905">
    <property type="entry name" value="FAD/NAD(P)-binding domain"/>
    <property type="match status" value="1"/>
</dbReference>
<comment type="similarity">
    <text evidence="2 16">Belongs to the class-I pyridine nucleotide-disulfide oxidoreductase family.</text>
</comment>
<keyword evidence="20" id="KW-1185">Reference proteome</keyword>
<feature type="binding site" evidence="14">
    <location>
        <position position="48"/>
    </location>
    <ligand>
        <name>FAD</name>
        <dbReference type="ChEBI" id="CHEBI:57692"/>
    </ligand>
</feature>
<dbReference type="GO" id="GO:0005737">
    <property type="term" value="C:cytoplasm"/>
    <property type="evidence" value="ECO:0007669"/>
    <property type="project" value="UniProtKB-SubCell"/>
</dbReference>
<keyword evidence="11 16" id="KW-0676">Redox-active center</keyword>
<dbReference type="Pfam" id="PF02852">
    <property type="entry name" value="Pyr_redox_dim"/>
    <property type="match status" value="1"/>
</dbReference>
<dbReference type="FunFam" id="3.30.390.30:FF:000001">
    <property type="entry name" value="Dihydrolipoyl dehydrogenase"/>
    <property type="match status" value="1"/>
</dbReference>
<feature type="binding site" evidence="14">
    <location>
        <position position="195"/>
    </location>
    <ligand>
        <name>NAD(+)</name>
        <dbReference type="ChEBI" id="CHEBI:57540"/>
    </ligand>
</feature>
<evidence type="ECO:0000256" key="12">
    <source>
        <dbReference type="ARBA" id="ARBA00049187"/>
    </source>
</evidence>
<keyword evidence="8 16" id="KW-0560">Oxidoreductase</keyword>
<dbReference type="OrthoDB" id="9807946at2"/>
<keyword evidence="9 14" id="KW-0520">NAD</keyword>
<feature type="binding site" evidence="14">
    <location>
        <begin position="135"/>
        <end position="137"/>
    </location>
    <ligand>
        <name>FAD</name>
        <dbReference type="ChEBI" id="CHEBI:57692"/>
    </ligand>
</feature>
<dbReference type="KEGG" id="salq:SYNTR_0291"/>
<dbReference type="Proteomes" id="UP000426444">
    <property type="component" value="Chromosome"/>
</dbReference>
<comment type="cofactor">
    <cofactor evidence="14 16">
        <name>FAD</name>
        <dbReference type="ChEBI" id="CHEBI:57692"/>
    </cofactor>
    <text evidence="14 16">Binds 1 FAD per subunit.</text>
</comment>
<sequence>MKDLVIIGGGPGGYVAAIRASQLGLNVVLVEKDSLGGTCLNRGCIPTKSYFQNASVLNTVKQLNDYNISVNDINFDMAGAKQRKDAVVTNLVNGIEQLLKSNKIEVIKGNAKIIEPGKVKVNDQDINTKNIIIATGSIPVTLPIKGIENKGVLTSDEILEITNVPKSLAIIGGGVIGSEFACIFNTFGSEVTVFESQPNILGMLDSEIVKRMNILLKRQGISVNTSTIINDIAQTENRLNINASTKKGDISLDVDMVLVAGGRRPNTNGLGVEELGINTNNGFISVDENFATNIPGIYAIGDVTGGQMLAHVASEEGIVAVERICDIDNEVHYHAVPSCIFTLPEIATVGMSEEEAKANNISYKVGKFPFVANGKALSMGQTDGLVKVIADDENTILGVHILGAHASDLILEATLWVKQRQKTEDIIGTIHPHPTLGEALIEAVLDLNKQAIHIAPRRK</sequence>
<evidence type="ECO:0000256" key="7">
    <source>
        <dbReference type="ARBA" id="ARBA00022827"/>
    </source>
</evidence>
<evidence type="ECO:0000256" key="15">
    <source>
        <dbReference type="PIRSR" id="PIRSR000350-4"/>
    </source>
</evidence>
<proteinExistence type="inferred from homology"/>
<dbReference type="InterPro" id="IPR001100">
    <property type="entry name" value="Pyr_nuc-diS_OxRdtase"/>
</dbReference>
<evidence type="ECO:0000256" key="14">
    <source>
        <dbReference type="PIRSR" id="PIRSR000350-3"/>
    </source>
</evidence>
<name>A0A6I6DBQ1_9FIRM</name>
<dbReference type="AlphaFoldDB" id="A0A6I6DBQ1"/>
<dbReference type="PANTHER" id="PTHR22912:SF217">
    <property type="entry name" value="DIHYDROLIPOYL DEHYDROGENASE"/>
    <property type="match status" value="1"/>
</dbReference>
<evidence type="ECO:0000256" key="6">
    <source>
        <dbReference type="ARBA" id="ARBA00022630"/>
    </source>
</evidence>
<organism evidence="19 20">
    <name type="scientific">Candidatus Syntrophocurvum alkaliphilum</name>
    <dbReference type="NCBI Taxonomy" id="2293317"/>
    <lineage>
        <taxon>Bacteria</taxon>
        <taxon>Bacillati</taxon>
        <taxon>Bacillota</taxon>
        <taxon>Clostridia</taxon>
        <taxon>Eubacteriales</taxon>
        <taxon>Syntrophomonadaceae</taxon>
        <taxon>Candidatus Syntrophocurvum</taxon>
    </lineage>
</organism>
<evidence type="ECO:0000313" key="19">
    <source>
        <dbReference type="EMBL" id="QGT98884.1"/>
    </source>
</evidence>
<feature type="disulfide bond" description="Redox-active" evidence="15">
    <location>
        <begin position="39"/>
        <end position="44"/>
    </location>
</feature>
<evidence type="ECO:0000256" key="16">
    <source>
        <dbReference type="RuleBase" id="RU003692"/>
    </source>
</evidence>
<feature type="active site" description="Proton acceptor" evidence="13">
    <location>
        <position position="433"/>
    </location>
</feature>
<dbReference type="InterPro" id="IPR050151">
    <property type="entry name" value="Class-I_Pyr_Nuc-Dis_Oxidored"/>
</dbReference>
<comment type="miscellaneous">
    <text evidence="16">The active site is a redox-active disulfide bond.</text>
</comment>
<evidence type="ECO:0000256" key="2">
    <source>
        <dbReference type="ARBA" id="ARBA00007532"/>
    </source>
</evidence>
<evidence type="ECO:0000256" key="1">
    <source>
        <dbReference type="ARBA" id="ARBA00004496"/>
    </source>
</evidence>
<dbReference type="Pfam" id="PF07992">
    <property type="entry name" value="Pyr_redox_2"/>
    <property type="match status" value="1"/>
</dbReference>
<evidence type="ECO:0000313" key="20">
    <source>
        <dbReference type="Proteomes" id="UP000426444"/>
    </source>
</evidence>
<evidence type="ECO:0000259" key="17">
    <source>
        <dbReference type="Pfam" id="PF02852"/>
    </source>
</evidence>